<gene>
    <name evidence="7" type="ORF">GP486_006526</name>
</gene>
<evidence type="ECO:0000313" key="8">
    <source>
        <dbReference type="Proteomes" id="UP000750711"/>
    </source>
</evidence>
<dbReference type="Gene3D" id="1.20.1250.20">
    <property type="entry name" value="MFS general substrate transporter like domains"/>
    <property type="match status" value="1"/>
</dbReference>
<keyword evidence="2 6" id="KW-0812">Transmembrane</keyword>
<dbReference type="Pfam" id="PF07690">
    <property type="entry name" value="MFS_1"/>
    <property type="match status" value="1"/>
</dbReference>
<feature type="transmembrane region" description="Helical" evidence="6">
    <location>
        <begin position="301"/>
        <end position="325"/>
    </location>
</feature>
<dbReference type="GO" id="GO:0022857">
    <property type="term" value="F:transmembrane transporter activity"/>
    <property type="evidence" value="ECO:0007669"/>
    <property type="project" value="InterPro"/>
</dbReference>
<keyword evidence="8" id="KW-1185">Reference proteome</keyword>
<evidence type="ECO:0000256" key="6">
    <source>
        <dbReference type="SAM" id="Phobius"/>
    </source>
</evidence>
<feature type="transmembrane region" description="Helical" evidence="6">
    <location>
        <begin position="442"/>
        <end position="464"/>
    </location>
</feature>
<feature type="transmembrane region" description="Helical" evidence="6">
    <location>
        <begin position="105"/>
        <end position="122"/>
    </location>
</feature>
<feature type="transmembrane region" description="Helical" evidence="6">
    <location>
        <begin position="411"/>
        <end position="430"/>
    </location>
</feature>
<accession>A0A9P8L7C7</accession>
<evidence type="ECO:0000256" key="2">
    <source>
        <dbReference type="ARBA" id="ARBA00022692"/>
    </source>
</evidence>
<sequence>MEPNTNEKQHDGQTAISPTSEHSEKGPNTLEAVEAIGSGWSQDGLQLHPKPTCDPLDPLNWSSAKKHGILAIVMWKYFLFTYATTTTVPAFPQTQERFNISYSQVNWTVAVPALGLAIGPLFWSSLADIFGRRIIFITGTVIALVATIGTAVATSYDGYMAASLFFEHERGQKLGLWVLSIDSGLLVGPLVGGFISLVSEAWISWLTALFFATLLIAEVLFMTETLYPRRLMLMRMPAAVAHPAITDVEKVVGALSNASNAEIKRTKELTFLNVKPVPRISHPKPWDSITRFIWTLKYPTVWIPVFFYCFAWYWWILSIITYIPAAYVRYSPQIQGLLLLGLLLGTLFSELLCSGRLSDRIILKLMKRNDNVRVAEMRLWLAYPAALLSASNTIVSSYIVDCYPLQSMSVITFYSVLLNLSAFANPFFITPWVTSSGYTKTFAVQGVITFFVSVPVFALVHWFGPRLRDRAGQPYWVNPEYDNRFN</sequence>
<evidence type="ECO:0000313" key="7">
    <source>
        <dbReference type="EMBL" id="KAH0553403.1"/>
    </source>
</evidence>
<evidence type="ECO:0000256" key="4">
    <source>
        <dbReference type="ARBA" id="ARBA00023136"/>
    </source>
</evidence>
<dbReference type="AlphaFoldDB" id="A0A9P8L7C7"/>
<name>A0A9P8L7C7_9PEZI</name>
<proteinExistence type="predicted"/>
<evidence type="ECO:0000256" key="1">
    <source>
        <dbReference type="ARBA" id="ARBA00004141"/>
    </source>
</evidence>
<comment type="subcellular location">
    <subcellularLocation>
        <location evidence="1">Membrane</location>
        <topology evidence="1">Multi-pass membrane protein</topology>
    </subcellularLocation>
</comment>
<feature type="compositionally biased region" description="Basic and acidic residues" evidence="5">
    <location>
        <begin position="1"/>
        <end position="11"/>
    </location>
</feature>
<keyword evidence="4 6" id="KW-0472">Membrane</keyword>
<reference evidence="7" key="1">
    <citation type="submission" date="2021-03" db="EMBL/GenBank/DDBJ databases">
        <title>Comparative genomics and phylogenomic investigation of the class Geoglossomycetes provide insights into ecological specialization and systematics.</title>
        <authorList>
            <person name="Melie T."/>
            <person name="Pirro S."/>
            <person name="Miller A.N."/>
            <person name="Quandt A."/>
        </authorList>
    </citation>
    <scope>NUCLEOTIDE SEQUENCE</scope>
    <source>
        <strain evidence="7">CAQ_001_2017</strain>
    </source>
</reference>
<dbReference type="Proteomes" id="UP000750711">
    <property type="component" value="Unassembled WGS sequence"/>
</dbReference>
<dbReference type="SUPFAM" id="SSF103473">
    <property type="entry name" value="MFS general substrate transporter"/>
    <property type="match status" value="1"/>
</dbReference>
<feature type="transmembrane region" description="Helical" evidence="6">
    <location>
        <begin position="379"/>
        <end position="399"/>
    </location>
</feature>
<feature type="transmembrane region" description="Helical" evidence="6">
    <location>
        <begin position="202"/>
        <end position="227"/>
    </location>
</feature>
<feature type="transmembrane region" description="Helical" evidence="6">
    <location>
        <begin position="174"/>
        <end position="196"/>
    </location>
</feature>
<evidence type="ECO:0000256" key="5">
    <source>
        <dbReference type="SAM" id="MobiDB-lite"/>
    </source>
</evidence>
<dbReference type="GO" id="GO:0005886">
    <property type="term" value="C:plasma membrane"/>
    <property type="evidence" value="ECO:0007669"/>
    <property type="project" value="TreeGrafter"/>
</dbReference>
<organism evidence="7 8">
    <name type="scientific">Trichoglossum hirsutum</name>
    <dbReference type="NCBI Taxonomy" id="265104"/>
    <lineage>
        <taxon>Eukaryota</taxon>
        <taxon>Fungi</taxon>
        <taxon>Dikarya</taxon>
        <taxon>Ascomycota</taxon>
        <taxon>Pezizomycotina</taxon>
        <taxon>Geoglossomycetes</taxon>
        <taxon>Geoglossales</taxon>
        <taxon>Geoglossaceae</taxon>
        <taxon>Trichoglossum</taxon>
    </lineage>
</organism>
<comment type="caution">
    <text evidence="7">The sequence shown here is derived from an EMBL/GenBank/DDBJ whole genome shotgun (WGS) entry which is preliminary data.</text>
</comment>
<feature type="transmembrane region" description="Helical" evidence="6">
    <location>
        <begin position="134"/>
        <end position="153"/>
    </location>
</feature>
<protein>
    <recommendedName>
        <fullName evidence="9">Major facilitator superfamily (MFS) profile domain-containing protein</fullName>
    </recommendedName>
</protein>
<keyword evidence="3 6" id="KW-1133">Transmembrane helix</keyword>
<dbReference type="InterPro" id="IPR036259">
    <property type="entry name" value="MFS_trans_sf"/>
</dbReference>
<dbReference type="PANTHER" id="PTHR23502:SF139">
    <property type="entry name" value="MAJOR FACILITATOR SUPERFAMILY (MFS) PROFILE DOMAIN-CONTAINING PROTEIN-RELATED"/>
    <property type="match status" value="1"/>
</dbReference>
<evidence type="ECO:0000256" key="3">
    <source>
        <dbReference type="ARBA" id="ARBA00022989"/>
    </source>
</evidence>
<dbReference type="InterPro" id="IPR011701">
    <property type="entry name" value="MFS"/>
</dbReference>
<evidence type="ECO:0008006" key="9">
    <source>
        <dbReference type="Google" id="ProtNLM"/>
    </source>
</evidence>
<dbReference type="PANTHER" id="PTHR23502">
    <property type="entry name" value="MAJOR FACILITATOR SUPERFAMILY"/>
    <property type="match status" value="1"/>
</dbReference>
<feature type="region of interest" description="Disordered" evidence="5">
    <location>
        <begin position="1"/>
        <end position="28"/>
    </location>
</feature>
<feature type="transmembrane region" description="Helical" evidence="6">
    <location>
        <begin position="337"/>
        <end position="358"/>
    </location>
</feature>
<dbReference type="EMBL" id="JAGHQM010001492">
    <property type="protein sequence ID" value="KAH0553403.1"/>
    <property type="molecule type" value="Genomic_DNA"/>
</dbReference>